<proteinExistence type="predicted"/>
<organism evidence="1 2">
    <name type="scientific">Ramlibacter alkalitolerans</name>
    <dbReference type="NCBI Taxonomy" id="2039631"/>
    <lineage>
        <taxon>Bacteria</taxon>
        <taxon>Pseudomonadati</taxon>
        <taxon>Pseudomonadota</taxon>
        <taxon>Betaproteobacteria</taxon>
        <taxon>Burkholderiales</taxon>
        <taxon>Comamonadaceae</taxon>
        <taxon>Ramlibacter</taxon>
    </lineage>
</organism>
<evidence type="ECO:0000313" key="1">
    <source>
        <dbReference type="EMBL" id="MBL0427715.1"/>
    </source>
</evidence>
<keyword evidence="2" id="KW-1185">Reference proteome</keyword>
<accession>A0ABS1JTV5</accession>
<sequence>MPDLSQLAPFAGAALAVVAVLIALKVISTAVKWGVVVLVAVLAFQFFQKPGGAEEAKAFVQKATAVAAEKAKGAASAADKAHAAAQKVKKVAEKLPR</sequence>
<comment type="caution">
    <text evidence="1">The sequence shown here is derived from an EMBL/GenBank/DDBJ whole genome shotgun (WGS) entry which is preliminary data.</text>
</comment>
<gene>
    <name evidence="1" type="ORF">JI746_21565</name>
</gene>
<dbReference type="EMBL" id="JAEQND010000013">
    <property type="protein sequence ID" value="MBL0427715.1"/>
    <property type="molecule type" value="Genomic_DNA"/>
</dbReference>
<reference evidence="1 2" key="1">
    <citation type="journal article" date="2017" name="Int. J. Syst. Evol. Microbiol.">
        <title>Ramlibacter alkalitolerans sp. nov., alkali-tolerant bacterium isolated from soil of ginseng.</title>
        <authorList>
            <person name="Lee D.H."/>
            <person name="Cha C.J."/>
        </authorList>
    </citation>
    <scope>NUCLEOTIDE SEQUENCE [LARGE SCALE GENOMIC DNA]</scope>
    <source>
        <strain evidence="1 2">KACC 19305</strain>
    </source>
</reference>
<evidence type="ECO:0000313" key="2">
    <source>
        <dbReference type="Proteomes" id="UP000622707"/>
    </source>
</evidence>
<dbReference type="RefSeq" id="WP_201692349.1">
    <property type="nucleotide sequence ID" value="NZ_JAEQND010000013.1"/>
</dbReference>
<name>A0ABS1JTV5_9BURK</name>
<dbReference type="Proteomes" id="UP000622707">
    <property type="component" value="Unassembled WGS sequence"/>
</dbReference>
<protein>
    <submittedName>
        <fullName evidence="1">Uncharacterized protein</fullName>
    </submittedName>
</protein>